<proteinExistence type="predicted"/>
<dbReference type="EMBL" id="MGAL01000050">
    <property type="protein sequence ID" value="OGK45774.1"/>
    <property type="molecule type" value="Genomic_DNA"/>
</dbReference>
<comment type="caution">
    <text evidence="2">The sequence shown here is derived from an EMBL/GenBank/DDBJ whole genome shotgun (WGS) entry which is preliminary data.</text>
</comment>
<dbReference type="Proteomes" id="UP000177141">
    <property type="component" value="Unassembled WGS sequence"/>
</dbReference>
<reference evidence="2 3" key="1">
    <citation type="journal article" date="2016" name="Nat. Commun.">
        <title>Thousands of microbial genomes shed light on interconnected biogeochemical processes in an aquifer system.</title>
        <authorList>
            <person name="Anantharaman K."/>
            <person name="Brown C.T."/>
            <person name="Hug L.A."/>
            <person name="Sharon I."/>
            <person name="Castelle C.J."/>
            <person name="Probst A.J."/>
            <person name="Thomas B.C."/>
            <person name="Singh A."/>
            <person name="Wilkins M.J."/>
            <person name="Karaoz U."/>
            <person name="Brodie E.L."/>
            <person name="Williams K.H."/>
            <person name="Hubbard S.S."/>
            <person name="Banfield J.F."/>
        </authorList>
    </citation>
    <scope>NUCLEOTIDE SEQUENCE [LARGE SCALE GENOMIC DNA]</scope>
</reference>
<protein>
    <submittedName>
        <fullName evidence="2">Uncharacterized protein</fullName>
    </submittedName>
</protein>
<evidence type="ECO:0000256" key="1">
    <source>
        <dbReference type="SAM" id="Phobius"/>
    </source>
</evidence>
<keyword evidence="1" id="KW-0812">Transmembrane</keyword>
<keyword evidence="1" id="KW-1133">Transmembrane helix</keyword>
<name>A0A1F7IQZ3_9BACT</name>
<evidence type="ECO:0000313" key="3">
    <source>
        <dbReference type="Proteomes" id="UP000177141"/>
    </source>
</evidence>
<keyword evidence="1" id="KW-0472">Membrane</keyword>
<accession>A0A1F7IQZ3</accession>
<feature type="transmembrane region" description="Helical" evidence="1">
    <location>
        <begin position="6"/>
        <end position="25"/>
    </location>
</feature>
<organism evidence="2 3">
    <name type="scientific">Candidatus Roizmanbacteria bacterium RIFCSPLOWO2_01_FULL_38_12</name>
    <dbReference type="NCBI Taxonomy" id="1802061"/>
    <lineage>
        <taxon>Bacteria</taxon>
        <taxon>Candidatus Roizmaniibacteriota</taxon>
    </lineage>
</organism>
<evidence type="ECO:0000313" key="2">
    <source>
        <dbReference type="EMBL" id="OGK45774.1"/>
    </source>
</evidence>
<dbReference type="AlphaFoldDB" id="A0A1F7IQZ3"/>
<gene>
    <name evidence="2" type="ORF">A3A93_05130</name>
</gene>
<sequence length="59" mass="6182">MNQSNSIQTIIIIAILSILAGLGLLQFFAQNSFIQPPAVNPIPTINITGLPIGSITPVP</sequence>